<protein>
    <submittedName>
        <fullName evidence="4">Putative ankyrin</fullName>
    </submittedName>
</protein>
<dbReference type="VEuPathDB" id="VectorBase:AAEL003737"/>
<evidence type="ECO:0000313" key="4">
    <source>
        <dbReference type="EMBL" id="JAN95853.1"/>
    </source>
</evidence>
<proteinExistence type="evidence at transcript level"/>
<dbReference type="PROSITE" id="PS50088">
    <property type="entry name" value="ANK_REPEAT"/>
    <property type="match status" value="4"/>
</dbReference>
<dbReference type="SMART" id="SM00248">
    <property type="entry name" value="ANK"/>
    <property type="match status" value="9"/>
</dbReference>
<feature type="repeat" description="ANK" evidence="3">
    <location>
        <begin position="44"/>
        <end position="66"/>
    </location>
</feature>
<dbReference type="PANTHER" id="PTHR24198:SF165">
    <property type="entry name" value="ANKYRIN REPEAT-CONTAINING PROTEIN-RELATED"/>
    <property type="match status" value="1"/>
</dbReference>
<evidence type="ECO:0000256" key="1">
    <source>
        <dbReference type="ARBA" id="ARBA00022737"/>
    </source>
</evidence>
<dbReference type="InterPro" id="IPR036770">
    <property type="entry name" value="Ankyrin_rpt-contain_sf"/>
</dbReference>
<feature type="repeat" description="ANK" evidence="3">
    <location>
        <begin position="838"/>
        <end position="870"/>
    </location>
</feature>
<dbReference type="Pfam" id="PF12796">
    <property type="entry name" value="Ank_2"/>
    <property type="match status" value="2"/>
</dbReference>
<feature type="repeat" description="ANK" evidence="3">
    <location>
        <begin position="510"/>
        <end position="542"/>
    </location>
</feature>
<sequence>MHRKRYFPADLESYPLHYAALRGDIKRIGELISTGQNCFRAIQDGETPLHVAIAERQTEAARLLFQEFRRQFQFVEERCGFEIPDNFWKEGCALIAIGDDQIRHVKQLEGRSVPIENLSEQLLIVTKSSIGDELTVLERGKIHLGKLLELAEILLPNGMVSWNSTGPTGNCETLLMLAAYHGNIELLEQLIEQGADLSLAGPGKRTPFHAACDASQQRVIELLLSKYLDQFDSTALDENAQHGLHYILHRKNRDSFEMVVEKMVEFRVRKFGETPSVAFNEIFKLENEDWPYCSIWIQLDAVFWDKSIETVLDQYQYDLRYQWKDVTVLIDMISYKKAKRFYTQAIRKNVELLNVRTSNGFTALHALICANERKLVKELYSIHPEVKTLFEGECAFSTLKTIMDKGLIEMMEFVLSNHSQFFQEHISEIEEQVIQECNSANYDDAFAILLKFLPILSASISEKQQQLYKFSMAAKHEFSDTYDQLLRDFSATHDRIKVSGRTLDNFGNAVDSSFLHQAIQDNRTELVEQLIDSGVNLDQLDSDGRHAIHHVRCLEMLDLLVEKHPKGSSLVNFKDRYGLTLLHTLCLSNADCKQELIIALLKYGANLNERTNDQSTVLHYTNDEDLFIFFTKTIESYGFPAVDLELRDIDGNTALHNHLRCSKGTISSIMLRASKSFVNFNNNGHSYLSYMVQFERQSFNTWLQPILDTYPDKTREMFEAEFERSRNRASELFVKACAQMNTYLIEHFLRIDLDFNFRDGNGRVALLELVEGDEFPCSNIVFQLLEKRIDVNVRNKHGQNALMIVTNHIDKLEEPGFLTKLATKLIECGLTFEHVDGKGDSLMHYAFRMADFKLLRILLQNGAIISIYNKDGSRLYEVAAPCISYIFKGLQINDATDM</sequence>
<dbReference type="Gene3D" id="1.25.40.20">
    <property type="entry name" value="Ankyrin repeat-containing domain"/>
    <property type="match status" value="4"/>
</dbReference>
<dbReference type="AlphaFoldDB" id="A0A0N8ES98"/>
<dbReference type="SUPFAM" id="SSF48403">
    <property type="entry name" value="Ankyrin repeat"/>
    <property type="match status" value="3"/>
</dbReference>
<keyword evidence="1" id="KW-0677">Repeat</keyword>
<dbReference type="PANTHER" id="PTHR24198">
    <property type="entry name" value="ANKYRIN REPEAT AND PROTEIN KINASE DOMAIN-CONTAINING PROTEIN"/>
    <property type="match status" value="1"/>
</dbReference>
<dbReference type="PROSITE" id="PS50297">
    <property type="entry name" value="ANK_REP_REGION"/>
    <property type="match status" value="3"/>
</dbReference>
<evidence type="ECO:0000256" key="2">
    <source>
        <dbReference type="ARBA" id="ARBA00023043"/>
    </source>
</evidence>
<accession>A0A0N8ES98</accession>
<dbReference type="InterPro" id="IPR002110">
    <property type="entry name" value="Ankyrin_rpt"/>
</dbReference>
<dbReference type="EMBL" id="GDUN01000066">
    <property type="protein sequence ID" value="JAN95853.1"/>
    <property type="molecule type" value="mRNA"/>
</dbReference>
<reference evidence="4" key="1">
    <citation type="journal article" date="2016" name="PLoS ONE">
        <title>A Deep Insight into the Sialome of Male and Female Aedes aegypti Mosquitoes.</title>
        <authorList>
            <person name="Ribeiro J.M."/>
            <person name="Martin-Martin I."/>
            <person name="Arca B."/>
            <person name="Calvo E."/>
        </authorList>
    </citation>
    <scope>NUCLEOTIDE SEQUENCE</scope>
    <source>
        <strain evidence="4">Liverpool</strain>
        <tissue evidence="4">Salivary glands</tissue>
    </source>
</reference>
<feature type="repeat" description="ANK" evidence="3">
    <location>
        <begin position="170"/>
        <end position="202"/>
    </location>
</feature>
<name>A0A0N8ES98_AEDAE</name>
<evidence type="ECO:0000256" key="3">
    <source>
        <dbReference type="PROSITE-ProRule" id="PRU00023"/>
    </source>
</evidence>
<keyword evidence="2 3" id="KW-0040">ANK repeat</keyword>
<dbReference type="GO" id="GO:0005737">
    <property type="term" value="C:cytoplasm"/>
    <property type="evidence" value="ECO:0007669"/>
    <property type="project" value="TreeGrafter"/>
</dbReference>
<organism evidence="4">
    <name type="scientific">Aedes aegypti</name>
    <name type="common">Yellowfever mosquito</name>
    <name type="synonym">Culex aegypti</name>
    <dbReference type="NCBI Taxonomy" id="7159"/>
    <lineage>
        <taxon>Eukaryota</taxon>
        <taxon>Metazoa</taxon>
        <taxon>Ecdysozoa</taxon>
        <taxon>Arthropoda</taxon>
        <taxon>Hexapoda</taxon>
        <taxon>Insecta</taxon>
        <taxon>Pterygota</taxon>
        <taxon>Neoptera</taxon>
        <taxon>Endopterygota</taxon>
        <taxon>Diptera</taxon>
        <taxon>Nematocera</taxon>
        <taxon>Culicoidea</taxon>
        <taxon>Culicidae</taxon>
        <taxon>Culicinae</taxon>
        <taxon>Aedini</taxon>
        <taxon>Aedes</taxon>
        <taxon>Stegomyia</taxon>
    </lineage>
</organism>